<feature type="transmembrane region" description="Helical" evidence="1">
    <location>
        <begin position="188"/>
        <end position="215"/>
    </location>
</feature>
<feature type="transmembrane region" description="Helical" evidence="1">
    <location>
        <begin position="236"/>
        <end position="258"/>
    </location>
</feature>
<keyword evidence="1" id="KW-1133">Transmembrane helix</keyword>
<feature type="transmembrane region" description="Helical" evidence="1">
    <location>
        <begin position="381"/>
        <end position="403"/>
    </location>
</feature>
<evidence type="ECO:0000313" key="2">
    <source>
        <dbReference type="EMBL" id="GHP13476.1"/>
    </source>
</evidence>
<organism evidence="2 3">
    <name type="scientific">Lentilactobacillus fungorum</name>
    <dbReference type="NCBI Taxonomy" id="2201250"/>
    <lineage>
        <taxon>Bacteria</taxon>
        <taxon>Bacillati</taxon>
        <taxon>Bacillota</taxon>
        <taxon>Bacilli</taxon>
        <taxon>Lactobacillales</taxon>
        <taxon>Lactobacillaceae</taxon>
        <taxon>Lentilactobacillus</taxon>
    </lineage>
</organism>
<evidence type="ECO:0000256" key="1">
    <source>
        <dbReference type="SAM" id="Phobius"/>
    </source>
</evidence>
<keyword evidence="1" id="KW-0472">Membrane</keyword>
<feature type="transmembrane region" description="Helical" evidence="1">
    <location>
        <begin position="326"/>
        <end position="346"/>
    </location>
</feature>
<dbReference type="InterPro" id="IPR018580">
    <property type="entry name" value="Uncharacterised_YfhO"/>
</dbReference>
<protein>
    <submittedName>
        <fullName evidence="2">Membrane protein</fullName>
    </submittedName>
</protein>
<evidence type="ECO:0000313" key="3">
    <source>
        <dbReference type="Proteomes" id="UP000604765"/>
    </source>
</evidence>
<dbReference type="PANTHER" id="PTHR38454:SF1">
    <property type="entry name" value="INTEGRAL MEMBRANE PROTEIN"/>
    <property type="match status" value="1"/>
</dbReference>
<keyword evidence="3" id="KW-1185">Reference proteome</keyword>
<reference evidence="2 3" key="1">
    <citation type="journal article" date="2021" name="Int. J. Syst. Evol. Microbiol.">
        <title>Lentilactobacillus fungorum sp. nov., isolated from spent mushroom substrates.</title>
        <authorList>
            <person name="Tohno M."/>
            <person name="Tanizawa Y."/>
            <person name="Kojima Y."/>
            <person name="Sakamoto M."/>
            <person name="Ohkuma M."/>
            <person name="Kobayashi H."/>
        </authorList>
    </citation>
    <scope>NUCLEOTIDE SEQUENCE [LARGE SCALE GENOMIC DNA]</scope>
    <source>
        <strain evidence="2 3">YK48G</strain>
    </source>
</reference>
<proteinExistence type="predicted"/>
<feature type="transmembrane region" description="Helical" evidence="1">
    <location>
        <begin position="437"/>
        <end position="456"/>
    </location>
</feature>
<feature type="transmembrane region" description="Helical" evidence="1">
    <location>
        <begin position="294"/>
        <end position="314"/>
    </location>
</feature>
<feature type="transmembrane region" description="Helical" evidence="1">
    <location>
        <begin position="409"/>
        <end position="430"/>
    </location>
</feature>
<dbReference type="RefSeq" id="WP_203629523.1">
    <property type="nucleotide sequence ID" value="NZ_BNJR01000010.1"/>
</dbReference>
<feature type="transmembrane region" description="Helical" evidence="1">
    <location>
        <begin position="352"/>
        <end position="369"/>
    </location>
</feature>
<feature type="transmembrane region" description="Helical" evidence="1">
    <location>
        <begin position="12"/>
        <end position="31"/>
    </location>
</feature>
<dbReference type="Proteomes" id="UP000604765">
    <property type="component" value="Unassembled WGS sequence"/>
</dbReference>
<sequence>MKKLWQKTPTWVTYSVLFVALISVLVGCLFMTGRSMIWELDGIAQHYPILVQFRHMIAQFLQNPSSGFTHWAWNISLGADQLTNFSYYVMGDLFNYLIILFPKSQIETGFACLVFLRMYASGLAFLLYASSYHFSKLSKVIGALAYTFNGYALATGFHHPFFILPLIFFPLLCYGIDRVLTNKSWLPLILAVFLVLLGNFYFAWILGIGAIFYTVIRLLSRFKQADFHFFKSLAKLVVSVILGMGMAAIVFVPTVILATGSTRITNNFANGMKLFPPEYYLNIFDSILPTGRAMSFWLVIGISSVSFLGVIYILRRFKTYLWPNIGLLIVLIGILIPAFGAVMNAISTPSNRWVLLANLIWGMATVIFVDNLDRFTKKDISWFVIAAILLITIVWAANGFLLNLERHDFIAYGFLLLTVIVVLCAFAFHWRQTTKGLVLLCVFMLNIAGNIIGIYSPNSSKLANQQLTRGLATRLSSDYYTGANKYLETQPGFFRVSKAPRYHYNEHLQNQANYTNTNTDLSMNTGLNDESVYLTLQNGYLGKFSQSLGNSQFSMNTPIAQGDYRTAFNDLLGVKYIFAKANSTKQPVLPYGYQPIRDKNGKIKTFEAAPRVNAVPAIENMDGTTIYKTNNALPLVYTQAKTVSPSVFNHLNAVDRERVMTQAAVVNSDQNNTNPLNYQSPSHNLKYSVQVDKTKIVDSASQLTKYRLGILGDANADKIIKQPHAQVSLSANLQKTKDLLANNRMILENNEYENQNGLKQMVSDVTGKPFDYSLTIQKPQQTKNAELYLVLSGIKQTDGTIADHNQWYKNQFLLQNKFYSRLGQLDVARHSLLKPTFGGYFFDARAKGYHNGYAQYDKDNLSNYRQINNMVLNLGYSTSARKTITLNFNQVKNIKFKSVKLIAMPFNKAYDRQMNRLQKTGLKNLKVDQNDVSGTASNSRATTLVTSIPYSTGWQLTIDGQKAPTFVVNKGFVGAKLPAGKHQIHFKYTTPGLPIAKFVSMGSWLIFLCLAIFTGAYQLFHRQAKKFEHTASHLKKPKEHRA</sequence>
<dbReference type="PROSITE" id="PS51257">
    <property type="entry name" value="PROKAR_LIPOPROTEIN"/>
    <property type="match status" value="1"/>
</dbReference>
<gene>
    <name evidence="2" type="ORF">YK48G_09010</name>
</gene>
<feature type="transmembrane region" description="Helical" evidence="1">
    <location>
        <begin position="108"/>
        <end position="128"/>
    </location>
</feature>
<keyword evidence="1" id="KW-0812">Transmembrane</keyword>
<dbReference type="Pfam" id="PF09586">
    <property type="entry name" value="YfhO"/>
    <property type="match status" value="1"/>
</dbReference>
<comment type="caution">
    <text evidence="2">The sequence shown here is derived from an EMBL/GenBank/DDBJ whole genome shotgun (WGS) entry which is preliminary data.</text>
</comment>
<name>A0ABQ3VYG8_9LACO</name>
<dbReference type="PANTHER" id="PTHR38454">
    <property type="entry name" value="INTEGRAL MEMBRANE PROTEIN-RELATED"/>
    <property type="match status" value="1"/>
</dbReference>
<feature type="transmembrane region" description="Helical" evidence="1">
    <location>
        <begin position="140"/>
        <end position="168"/>
    </location>
</feature>
<accession>A0ABQ3VYG8</accession>
<feature type="transmembrane region" description="Helical" evidence="1">
    <location>
        <begin position="1001"/>
        <end position="1020"/>
    </location>
</feature>
<dbReference type="EMBL" id="BNJR01000010">
    <property type="protein sequence ID" value="GHP13476.1"/>
    <property type="molecule type" value="Genomic_DNA"/>
</dbReference>